<feature type="domain" description="EGF-like" evidence="6">
    <location>
        <begin position="372"/>
        <end position="404"/>
    </location>
</feature>
<feature type="signal peptide" evidence="5">
    <location>
        <begin position="1"/>
        <end position="21"/>
    </location>
</feature>
<dbReference type="GeneID" id="70183119"/>
<keyword evidence="9" id="KW-1185">Reference proteome</keyword>
<feature type="disulfide bond" evidence="4">
    <location>
        <begin position="376"/>
        <end position="386"/>
    </location>
</feature>
<keyword evidence="1 4" id="KW-0245">EGF-like domain</keyword>
<evidence type="ECO:0000256" key="2">
    <source>
        <dbReference type="ARBA" id="ARBA00022737"/>
    </source>
</evidence>
<evidence type="ECO:0000256" key="4">
    <source>
        <dbReference type="PROSITE-ProRule" id="PRU00076"/>
    </source>
</evidence>
<name>A0A9P9BV75_9PEZI</name>
<dbReference type="Gene3D" id="2.120.10.30">
    <property type="entry name" value="TolB, C-terminal domain"/>
    <property type="match status" value="2"/>
</dbReference>
<evidence type="ECO:0000259" key="7">
    <source>
        <dbReference type="PROSITE" id="PS51662"/>
    </source>
</evidence>
<keyword evidence="3 4" id="KW-1015">Disulfide bond</keyword>
<dbReference type="PANTHER" id="PTHR11219:SF69">
    <property type="entry name" value="TENEURIN-A"/>
    <property type="match status" value="1"/>
</dbReference>
<dbReference type="SMART" id="SM00181">
    <property type="entry name" value="EGF"/>
    <property type="match status" value="2"/>
</dbReference>
<evidence type="ECO:0000256" key="3">
    <source>
        <dbReference type="ARBA" id="ARBA00023157"/>
    </source>
</evidence>
<dbReference type="PROSITE" id="PS50026">
    <property type="entry name" value="EGF_3"/>
    <property type="match status" value="1"/>
</dbReference>
<dbReference type="InterPro" id="IPR011042">
    <property type="entry name" value="6-blade_b-propeller_TolB-like"/>
</dbReference>
<dbReference type="PROSITE" id="PS01186">
    <property type="entry name" value="EGF_2"/>
    <property type="match status" value="1"/>
</dbReference>
<dbReference type="EMBL" id="JAGTJQ010000004">
    <property type="protein sequence ID" value="KAH7033027.1"/>
    <property type="molecule type" value="Genomic_DNA"/>
</dbReference>
<keyword evidence="2" id="KW-0677">Repeat</keyword>
<dbReference type="InterPro" id="IPR000742">
    <property type="entry name" value="EGF"/>
</dbReference>
<protein>
    <recommendedName>
        <fullName evidence="10">3-phytase</fullName>
    </recommendedName>
</protein>
<feature type="disulfide bond" evidence="4">
    <location>
        <begin position="394"/>
        <end position="403"/>
    </location>
</feature>
<dbReference type="OrthoDB" id="10045365at2759"/>
<dbReference type="Gene3D" id="2.10.25.10">
    <property type="entry name" value="Laminin"/>
    <property type="match status" value="1"/>
</dbReference>
<evidence type="ECO:0008006" key="10">
    <source>
        <dbReference type="Google" id="ProtNLM"/>
    </source>
</evidence>
<dbReference type="InterPro" id="IPR003431">
    <property type="entry name" value="B-propeller_Phytase"/>
</dbReference>
<proteinExistence type="predicted"/>
<sequence>MRVARVRWLVGVAVVAALVNGQSPEIELPILARSEEVESDWTTVAYGRNVPLLVGNDGGSASGGFRVYGLNDSNLLAEVKHVTPGRTKLVTVAHGVGGKDLILTIAQTDSYFRIYDALTVEPLGQPGTLTLGDWAALCTWKSRSSGETYVYLFGKGQAKQFLLRAVDVSYELIEVQTFDVPVEASACAVSLDTKTVYFSNDDSPAVLSFATAESTTTPIISTLGEADDEVTGLAAYIGNGSDYLLIAVKDAVAIYDTSFKLFGTLKMTGNDDIEVRGLSIYQGATASFPAGALTFAVKSDSGAGFAASSLEMAFDKLKLEVNTAYDPHKSPSSPYSPVCDECNKSGFCVGGGRGVGAPSCECFAGFMGSKCQDFTCTDDCSGHGTCVGANSCECETGWGGLHCAFKIVTASIETDANGGDGDDPAIWISPVDRAESRVVTTTKSEEGAGLAVFDLSGHLLQTMPGGQPNNVDIIYGFVAGDRTIDLAYAACRSDNTLCLWEMSESGQLKEIAGGSQPTKEDYKVYGSCVYRSELTGKQYLFVNAKTAEYLQFELTWADSALRTTLVRSFTGGRWGQVEGCVADNANGWVIIGEEPYGLWRYGAEPEDDPSQRVLIDSIEGGMYADVEGVTLVEGATKEDGFIIVSQQGVSAYNVYRRAPPHQFVETFTIAENKSLGIDAVTNTDGLTAVGGGLGQAFPSGLVVVHDDANQLPDGTTSNEASYKFISLADVLSGPLLTELDVNWDPRATFKT</sequence>
<comment type="caution">
    <text evidence="4">Lacks conserved residue(s) required for the propagation of feature annotation.</text>
</comment>
<dbReference type="PROSITE" id="PS00022">
    <property type="entry name" value="EGF_1"/>
    <property type="match status" value="1"/>
</dbReference>
<evidence type="ECO:0000313" key="8">
    <source>
        <dbReference type="EMBL" id="KAH7033027.1"/>
    </source>
</evidence>
<dbReference type="PANTHER" id="PTHR11219">
    <property type="entry name" value="TENEURIN AND N-ACETYLGLUCOSAMINE-1-PHOSPHODIESTER ALPHA-N-ACETYLGLUCOSAMINIDASE"/>
    <property type="match status" value="1"/>
</dbReference>
<dbReference type="SUPFAM" id="SSF50956">
    <property type="entry name" value="Thermostable phytase (3-phytase)"/>
    <property type="match status" value="2"/>
</dbReference>
<feature type="chain" id="PRO_5040361057" description="3-phytase" evidence="5">
    <location>
        <begin position="22"/>
        <end position="751"/>
    </location>
</feature>
<evidence type="ECO:0000313" key="9">
    <source>
        <dbReference type="Proteomes" id="UP000756346"/>
    </source>
</evidence>
<evidence type="ECO:0000256" key="1">
    <source>
        <dbReference type="ARBA" id="ARBA00022536"/>
    </source>
</evidence>
<comment type="caution">
    <text evidence="8">The sequence shown here is derived from an EMBL/GenBank/DDBJ whole genome shotgun (WGS) entry which is preliminary data.</text>
</comment>
<accession>A0A9P9BV75</accession>
<feature type="domain" description="BPP" evidence="7">
    <location>
        <begin position="18"/>
        <end position="317"/>
    </location>
</feature>
<dbReference type="Pfam" id="PF02333">
    <property type="entry name" value="Phytase"/>
    <property type="match status" value="1"/>
</dbReference>
<gene>
    <name evidence="8" type="ORF">B0I36DRAFT_320606</name>
</gene>
<dbReference type="PROSITE" id="PS51662">
    <property type="entry name" value="BP_PHYTASE"/>
    <property type="match status" value="2"/>
</dbReference>
<dbReference type="AlphaFoldDB" id="A0A9P9BV75"/>
<dbReference type="InterPro" id="IPR051216">
    <property type="entry name" value="Teneurin"/>
</dbReference>
<dbReference type="GO" id="GO:0016158">
    <property type="term" value="F:inositol hexakisphosphate 3-phosphatase activity"/>
    <property type="evidence" value="ECO:0007669"/>
    <property type="project" value="InterPro"/>
</dbReference>
<feature type="domain" description="BPP" evidence="7">
    <location>
        <begin position="398"/>
        <end position="735"/>
    </location>
</feature>
<dbReference type="Proteomes" id="UP000756346">
    <property type="component" value="Unassembled WGS sequence"/>
</dbReference>
<dbReference type="RefSeq" id="XP_046013859.1">
    <property type="nucleotide sequence ID" value="XM_046153573.1"/>
</dbReference>
<reference evidence="8" key="1">
    <citation type="journal article" date="2021" name="Nat. Commun.">
        <title>Genetic determinants of endophytism in the Arabidopsis root mycobiome.</title>
        <authorList>
            <person name="Mesny F."/>
            <person name="Miyauchi S."/>
            <person name="Thiergart T."/>
            <person name="Pickel B."/>
            <person name="Atanasova L."/>
            <person name="Karlsson M."/>
            <person name="Huettel B."/>
            <person name="Barry K.W."/>
            <person name="Haridas S."/>
            <person name="Chen C."/>
            <person name="Bauer D."/>
            <person name="Andreopoulos W."/>
            <person name="Pangilinan J."/>
            <person name="LaButti K."/>
            <person name="Riley R."/>
            <person name="Lipzen A."/>
            <person name="Clum A."/>
            <person name="Drula E."/>
            <person name="Henrissat B."/>
            <person name="Kohler A."/>
            <person name="Grigoriev I.V."/>
            <person name="Martin F.M."/>
            <person name="Hacquard S."/>
        </authorList>
    </citation>
    <scope>NUCLEOTIDE SEQUENCE</scope>
    <source>
        <strain evidence="8">MPI-CAGE-CH-0230</strain>
    </source>
</reference>
<evidence type="ECO:0000259" key="6">
    <source>
        <dbReference type="PROSITE" id="PS50026"/>
    </source>
</evidence>
<evidence type="ECO:0000256" key="5">
    <source>
        <dbReference type="SAM" id="SignalP"/>
    </source>
</evidence>
<organism evidence="8 9">
    <name type="scientific">Microdochium trichocladiopsis</name>
    <dbReference type="NCBI Taxonomy" id="1682393"/>
    <lineage>
        <taxon>Eukaryota</taxon>
        <taxon>Fungi</taxon>
        <taxon>Dikarya</taxon>
        <taxon>Ascomycota</taxon>
        <taxon>Pezizomycotina</taxon>
        <taxon>Sordariomycetes</taxon>
        <taxon>Xylariomycetidae</taxon>
        <taxon>Xylariales</taxon>
        <taxon>Microdochiaceae</taxon>
        <taxon>Microdochium</taxon>
    </lineage>
</organism>
<keyword evidence="5" id="KW-0732">Signal</keyword>